<accession>A0ABS3IAX7</accession>
<dbReference type="PANTHER" id="PTHR42905">
    <property type="entry name" value="PHOSPHOENOLPYRUVATE CARBOXYLASE"/>
    <property type="match status" value="1"/>
</dbReference>
<dbReference type="Pfam" id="PF13714">
    <property type="entry name" value="PEP_mutase"/>
    <property type="match status" value="1"/>
</dbReference>
<gene>
    <name evidence="1" type="ORF">J0911_13790</name>
</gene>
<keyword evidence="1" id="KW-0456">Lyase</keyword>
<reference evidence="2" key="1">
    <citation type="submission" date="2023-07" db="EMBL/GenBank/DDBJ databases">
        <title>Myceligenerans salitolerans sp. nov., a halotolerant actinomycete isolated from a salt lake in Xinjiang, China.</title>
        <authorList>
            <person name="Guan T."/>
        </authorList>
    </citation>
    <scope>NUCLEOTIDE SEQUENCE [LARGE SCALE GENOMIC DNA]</scope>
    <source>
        <strain evidence="2">XHU 5031</strain>
    </source>
</reference>
<protein>
    <submittedName>
        <fullName evidence="1">Isocitrate lyase/phosphoenolpyruvate mutase family protein</fullName>
    </submittedName>
</protein>
<dbReference type="InterPro" id="IPR015813">
    <property type="entry name" value="Pyrv/PenolPyrv_kinase-like_dom"/>
</dbReference>
<name>A0ABS3IAX7_9MICO</name>
<keyword evidence="2" id="KW-1185">Reference proteome</keyword>
<dbReference type="CDD" id="cd00377">
    <property type="entry name" value="ICL_PEPM"/>
    <property type="match status" value="1"/>
</dbReference>
<dbReference type="RefSeq" id="WP_207276044.1">
    <property type="nucleotide sequence ID" value="NZ_JAFMPK010000047.1"/>
</dbReference>
<evidence type="ECO:0000313" key="2">
    <source>
        <dbReference type="Proteomes" id="UP000664617"/>
    </source>
</evidence>
<dbReference type="InterPro" id="IPR040442">
    <property type="entry name" value="Pyrv_kinase-like_dom_sf"/>
</dbReference>
<dbReference type="GO" id="GO:0016829">
    <property type="term" value="F:lyase activity"/>
    <property type="evidence" value="ECO:0007669"/>
    <property type="project" value="UniProtKB-KW"/>
</dbReference>
<evidence type="ECO:0000313" key="1">
    <source>
        <dbReference type="EMBL" id="MBO0610100.1"/>
    </source>
</evidence>
<dbReference type="Proteomes" id="UP000664617">
    <property type="component" value="Unassembled WGS sequence"/>
</dbReference>
<dbReference type="InterPro" id="IPR039556">
    <property type="entry name" value="ICL/PEPM"/>
</dbReference>
<organism evidence="1 2">
    <name type="scientific">Myceligenerans salitolerans</name>
    <dbReference type="NCBI Taxonomy" id="1230528"/>
    <lineage>
        <taxon>Bacteria</taxon>
        <taxon>Bacillati</taxon>
        <taxon>Actinomycetota</taxon>
        <taxon>Actinomycetes</taxon>
        <taxon>Micrococcales</taxon>
        <taxon>Promicromonosporaceae</taxon>
        <taxon>Myceligenerans</taxon>
    </lineage>
</organism>
<sequence length="265" mass="26873">MARTFLDLHRPGDPLLLANAWDAGSARILAELGYAAVATTSSGFAATLGRADGSVSRTEALGHAAAVAAAVDVPVSADLENGFGDTPDEVARTAEGARGAGLAGFSIEDATGRADAPVHDATLAAERIAAAAEASGGLVLTGRCENYLYGRPDLADTITRLQAYQEAGADVLFAPGLHALKDIATLVRAVDRPVNVLLRPGGPTPAELAEAGVARVSVGGTFAWAAYAGLIEAARELLAGGTAFHERAGEARVVIDRALAPRDAG</sequence>
<dbReference type="SUPFAM" id="SSF51621">
    <property type="entry name" value="Phosphoenolpyruvate/pyruvate domain"/>
    <property type="match status" value="1"/>
</dbReference>
<dbReference type="EMBL" id="JAFMPK010000047">
    <property type="protein sequence ID" value="MBO0610100.1"/>
    <property type="molecule type" value="Genomic_DNA"/>
</dbReference>
<dbReference type="Gene3D" id="3.20.20.60">
    <property type="entry name" value="Phosphoenolpyruvate-binding domains"/>
    <property type="match status" value="1"/>
</dbReference>
<comment type="caution">
    <text evidence="1">The sequence shown here is derived from an EMBL/GenBank/DDBJ whole genome shotgun (WGS) entry which is preliminary data.</text>
</comment>
<dbReference type="PANTHER" id="PTHR42905:SF16">
    <property type="entry name" value="CARBOXYPHOSPHONOENOLPYRUVATE PHOSPHONOMUTASE-LIKE PROTEIN (AFU_ORTHOLOGUE AFUA_5G07230)"/>
    <property type="match status" value="1"/>
</dbReference>
<proteinExistence type="predicted"/>